<evidence type="ECO:0000313" key="2">
    <source>
        <dbReference type="Proteomes" id="UP000593572"/>
    </source>
</evidence>
<dbReference type="EMBL" id="JABEZX010000001">
    <property type="protein sequence ID" value="MBA0549404.1"/>
    <property type="molecule type" value="Genomic_DNA"/>
</dbReference>
<dbReference type="AlphaFoldDB" id="A0A7J8LAD1"/>
<organism evidence="1 2">
    <name type="scientific">Gossypium lobatum</name>
    <dbReference type="NCBI Taxonomy" id="34289"/>
    <lineage>
        <taxon>Eukaryota</taxon>
        <taxon>Viridiplantae</taxon>
        <taxon>Streptophyta</taxon>
        <taxon>Embryophyta</taxon>
        <taxon>Tracheophyta</taxon>
        <taxon>Spermatophyta</taxon>
        <taxon>Magnoliopsida</taxon>
        <taxon>eudicotyledons</taxon>
        <taxon>Gunneridae</taxon>
        <taxon>Pentapetalae</taxon>
        <taxon>rosids</taxon>
        <taxon>malvids</taxon>
        <taxon>Malvales</taxon>
        <taxon>Malvaceae</taxon>
        <taxon>Malvoideae</taxon>
        <taxon>Gossypium</taxon>
    </lineage>
</organism>
<sequence length="34" mass="3760">MKLEPGLIVNYSTLNSLLVAKKMLQITLPEATTQ</sequence>
<name>A0A7J8LAD1_9ROSI</name>
<evidence type="ECO:0000313" key="1">
    <source>
        <dbReference type="EMBL" id="MBA0549404.1"/>
    </source>
</evidence>
<dbReference type="Proteomes" id="UP000593572">
    <property type="component" value="Unassembled WGS sequence"/>
</dbReference>
<proteinExistence type="predicted"/>
<reference evidence="1 2" key="1">
    <citation type="journal article" date="2019" name="Genome Biol. Evol.">
        <title>Insights into the evolution of the New World diploid cottons (Gossypium, subgenus Houzingenia) based on genome sequencing.</title>
        <authorList>
            <person name="Grover C.E."/>
            <person name="Arick M.A. 2nd"/>
            <person name="Thrash A."/>
            <person name="Conover J.L."/>
            <person name="Sanders W.S."/>
            <person name="Peterson D.G."/>
            <person name="Frelichowski J.E."/>
            <person name="Scheffler J.A."/>
            <person name="Scheffler B.E."/>
            <person name="Wendel J.F."/>
        </authorList>
    </citation>
    <scope>NUCLEOTIDE SEQUENCE [LARGE SCALE GENOMIC DNA]</scope>
    <source>
        <strain evidence="1">157</strain>
        <tissue evidence="1">Leaf</tissue>
    </source>
</reference>
<comment type="caution">
    <text evidence="1">The sequence shown here is derived from an EMBL/GenBank/DDBJ whole genome shotgun (WGS) entry which is preliminary data.</text>
</comment>
<keyword evidence="2" id="KW-1185">Reference proteome</keyword>
<protein>
    <submittedName>
        <fullName evidence="1">Uncharacterized protein</fullName>
    </submittedName>
</protein>
<gene>
    <name evidence="1" type="ORF">Golob_020439</name>
</gene>
<accession>A0A7J8LAD1</accession>
<feature type="non-terminal residue" evidence="1">
    <location>
        <position position="34"/>
    </location>
</feature>